<feature type="compositionally biased region" description="Acidic residues" evidence="10">
    <location>
        <begin position="92"/>
        <end position="107"/>
    </location>
</feature>
<dbReference type="GO" id="GO:0008270">
    <property type="term" value="F:zinc ion binding"/>
    <property type="evidence" value="ECO:0007669"/>
    <property type="project" value="UniProtKB-KW"/>
</dbReference>
<name>A0A1I8BE65_MELHA</name>
<dbReference type="WBParaSite" id="MhA1_Contig20.frz3.gene13">
    <property type="protein sequence ID" value="MhA1_Contig20.frz3.gene13"/>
    <property type="gene ID" value="MhA1_Contig20.frz3.gene13"/>
</dbReference>
<evidence type="ECO:0000256" key="9">
    <source>
        <dbReference type="ARBA" id="ARBA00038064"/>
    </source>
</evidence>
<dbReference type="PANTHER" id="PTHR46095">
    <property type="entry name" value="ZINC FINGER PROTEIN 593"/>
    <property type="match status" value="1"/>
</dbReference>
<keyword evidence="7" id="KW-0862">Zinc</keyword>
<keyword evidence="3" id="KW-0963">Cytoplasm</keyword>
<reference evidence="13" key="1">
    <citation type="submission" date="2016-11" db="UniProtKB">
        <authorList>
            <consortium name="WormBaseParasite"/>
        </authorList>
    </citation>
    <scope>IDENTIFICATION</scope>
</reference>
<dbReference type="InterPro" id="IPR022755">
    <property type="entry name" value="Znf_C2H2_jaz"/>
</dbReference>
<feature type="domain" description="C2H2-type" evidence="11">
    <location>
        <begin position="52"/>
        <end position="74"/>
    </location>
</feature>
<evidence type="ECO:0000313" key="12">
    <source>
        <dbReference type="Proteomes" id="UP000095281"/>
    </source>
</evidence>
<evidence type="ECO:0000256" key="1">
    <source>
        <dbReference type="ARBA" id="ARBA00004123"/>
    </source>
</evidence>
<dbReference type="InterPro" id="IPR036236">
    <property type="entry name" value="Znf_C2H2_sf"/>
</dbReference>
<evidence type="ECO:0000256" key="6">
    <source>
        <dbReference type="ARBA" id="ARBA00022771"/>
    </source>
</evidence>
<keyword evidence="12" id="KW-1185">Reference proteome</keyword>
<feature type="compositionally biased region" description="Basic residues" evidence="10">
    <location>
        <begin position="66"/>
        <end position="78"/>
    </location>
</feature>
<dbReference type="PANTHER" id="PTHR46095:SF1">
    <property type="entry name" value="ZINC FINGER PROTEIN 593"/>
    <property type="match status" value="1"/>
</dbReference>
<evidence type="ECO:0000256" key="10">
    <source>
        <dbReference type="SAM" id="MobiDB-lite"/>
    </source>
</evidence>
<keyword evidence="4" id="KW-0690">Ribosome biogenesis</keyword>
<sequence length="145" mass="16830">MPKKHTISTKTRKRPGKDLDEIREIMDRPEKLAKMQNQPRDEDLPGAGQSYCVECDRHFVNDRVREKHKKTKVHKQQVKRLEEEQTRRYELADEGPDNEDDDEECNEDGIPYGIPSGCGSCVRIGSRIVLFKVKPVEGVHYVLKK</sequence>
<dbReference type="AlphaFoldDB" id="A0A1I8BE65"/>
<dbReference type="Pfam" id="PF12171">
    <property type="entry name" value="zf-C2H2_jaz"/>
    <property type="match status" value="1"/>
</dbReference>
<keyword evidence="5" id="KW-0479">Metal-binding</keyword>
<feature type="region of interest" description="Disordered" evidence="10">
    <location>
        <begin position="1"/>
        <end position="20"/>
    </location>
</feature>
<dbReference type="PROSITE" id="PS00028">
    <property type="entry name" value="ZINC_FINGER_C2H2_1"/>
    <property type="match status" value="1"/>
</dbReference>
<evidence type="ECO:0000256" key="2">
    <source>
        <dbReference type="ARBA" id="ARBA00004496"/>
    </source>
</evidence>
<evidence type="ECO:0000259" key="11">
    <source>
        <dbReference type="PROSITE" id="PS00028"/>
    </source>
</evidence>
<evidence type="ECO:0000256" key="5">
    <source>
        <dbReference type="ARBA" id="ARBA00022723"/>
    </source>
</evidence>
<dbReference type="GO" id="GO:0042254">
    <property type="term" value="P:ribosome biogenesis"/>
    <property type="evidence" value="ECO:0007669"/>
    <property type="project" value="UniProtKB-KW"/>
</dbReference>
<evidence type="ECO:0000256" key="3">
    <source>
        <dbReference type="ARBA" id="ARBA00022490"/>
    </source>
</evidence>
<dbReference type="GO" id="GO:0005737">
    <property type="term" value="C:cytoplasm"/>
    <property type="evidence" value="ECO:0007669"/>
    <property type="project" value="UniProtKB-SubCell"/>
</dbReference>
<keyword evidence="8" id="KW-0539">Nucleus</keyword>
<evidence type="ECO:0000256" key="7">
    <source>
        <dbReference type="ARBA" id="ARBA00022833"/>
    </source>
</evidence>
<comment type="similarity">
    <text evidence="9">Belongs to the ZNF593/BUD20 C2H2-type zinc-finger protein family.</text>
</comment>
<evidence type="ECO:0000256" key="8">
    <source>
        <dbReference type="ARBA" id="ARBA00023242"/>
    </source>
</evidence>
<keyword evidence="6" id="KW-0863">Zinc-finger</keyword>
<feature type="region of interest" description="Disordered" evidence="10">
    <location>
        <begin position="66"/>
        <end position="110"/>
    </location>
</feature>
<organism evidence="12 13">
    <name type="scientific">Meloidogyne hapla</name>
    <name type="common">Root-knot nematode worm</name>
    <dbReference type="NCBI Taxonomy" id="6305"/>
    <lineage>
        <taxon>Eukaryota</taxon>
        <taxon>Metazoa</taxon>
        <taxon>Ecdysozoa</taxon>
        <taxon>Nematoda</taxon>
        <taxon>Chromadorea</taxon>
        <taxon>Rhabditida</taxon>
        <taxon>Tylenchina</taxon>
        <taxon>Tylenchomorpha</taxon>
        <taxon>Tylenchoidea</taxon>
        <taxon>Meloidogynidae</taxon>
        <taxon>Meloidogyninae</taxon>
        <taxon>Meloidogyne</taxon>
    </lineage>
</organism>
<feature type="compositionally biased region" description="Basic residues" evidence="10">
    <location>
        <begin position="1"/>
        <end position="15"/>
    </location>
</feature>
<dbReference type="GO" id="GO:0005634">
    <property type="term" value="C:nucleus"/>
    <property type="evidence" value="ECO:0007669"/>
    <property type="project" value="UniProtKB-SubCell"/>
</dbReference>
<dbReference type="Proteomes" id="UP000095281">
    <property type="component" value="Unplaced"/>
</dbReference>
<evidence type="ECO:0000256" key="4">
    <source>
        <dbReference type="ARBA" id="ARBA00022517"/>
    </source>
</evidence>
<comment type="subcellular location">
    <subcellularLocation>
        <location evidence="2">Cytoplasm</location>
    </subcellularLocation>
    <subcellularLocation>
        <location evidence="1">Nucleus</location>
    </subcellularLocation>
</comment>
<protein>
    <submittedName>
        <fullName evidence="13">C2H2-type domain-containing protein</fullName>
    </submittedName>
</protein>
<proteinExistence type="inferred from homology"/>
<accession>A0A1I8BE65</accession>
<dbReference type="SUPFAM" id="SSF57667">
    <property type="entry name" value="beta-beta-alpha zinc fingers"/>
    <property type="match status" value="1"/>
</dbReference>
<dbReference type="InterPro" id="IPR051879">
    <property type="entry name" value="C2H2-ZF_Maturation_Protein"/>
</dbReference>
<dbReference type="InterPro" id="IPR013087">
    <property type="entry name" value="Znf_C2H2_type"/>
</dbReference>
<feature type="compositionally biased region" description="Basic and acidic residues" evidence="10">
    <location>
        <begin position="79"/>
        <end position="91"/>
    </location>
</feature>
<dbReference type="Gene3D" id="3.30.160.60">
    <property type="entry name" value="Classic Zinc Finger"/>
    <property type="match status" value="1"/>
</dbReference>
<evidence type="ECO:0000313" key="13">
    <source>
        <dbReference type="WBParaSite" id="MhA1_Contig20.frz3.gene13"/>
    </source>
</evidence>